<keyword evidence="2" id="KW-1185">Reference proteome</keyword>
<dbReference type="EMBL" id="CAXKWB010003422">
    <property type="protein sequence ID" value="CAL4069156.1"/>
    <property type="molecule type" value="Genomic_DNA"/>
</dbReference>
<evidence type="ECO:0000313" key="1">
    <source>
        <dbReference type="EMBL" id="CAL4069156.1"/>
    </source>
</evidence>
<gene>
    <name evidence="1" type="ORF">MNOR_LOCUS7668</name>
</gene>
<accession>A0AAV2Q5D3</accession>
<name>A0AAV2Q5D3_MEGNR</name>
<protein>
    <submittedName>
        <fullName evidence="1">Uncharacterized protein</fullName>
    </submittedName>
</protein>
<proteinExistence type="predicted"/>
<dbReference type="AlphaFoldDB" id="A0AAV2Q5D3"/>
<dbReference type="Proteomes" id="UP001497623">
    <property type="component" value="Unassembled WGS sequence"/>
</dbReference>
<organism evidence="1 2">
    <name type="scientific">Meganyctiphanes norvegica</name>
    <name type="common">Northern krill</name>
    <name type="synonym">Thysanopoda norvegica</name>
    <dbReference type="NCBI Taxonomy" id="48144"/>
    <lineage>
        <taxon>Eukaryota</taxon>
        <taxon>Metazoa</taxon>
        <taxon>Ecdysozoa</taxon>
        <taxon>Arthropoda</taxon>
        <taxon>Crustacea</taxon>
        <taxon>Multicrustacea</taxon>
        <taxon>Malacostraca</taxon>
        <taxon>Eumalacostraca</taxon>
        <taxon>Eucarida</taxon>
        <taxon>Euphausiacea</taxon>
        <taxon>Euphausiidae</taxon>
        <taxon>Meganyctiphanes</taxon>
    </lineage>
</organism>
<sequence>MTYFVTTGHPLGKYRYSVPTGYSRYGSYSSRLYDPSKGYSSYTSPYASKYSYSSPYVSRSTYSSPLASKYSSYKPTSYSRPSYLTNSKIWSNPRKPSLTYSEPRSTYSRTIKPLSSTVDYDYSYLKKGSPIDIPRLPKSNYSNYSSNRQLIRPKMMPLSDVSFKYTVSRYRGHLNDYLSWR</sequence>
<reference evidence="1 2" key="1">
    <citation type="submission" date="2024-05" db="EMBL/GenBank/DDBJ databases">
        <authorList>
            <person name="Wallberg A."/>
        </authorList>
    </citation>
    <scope>NUCLEOTIDE SEQUENCE [LARGE SCALE GENOMIC DNA]</scope>
</reference>
<comment type="caution">
    <text evidence="1">The sequence shown here is derived from an EMBL/GenBank/DDBJ whole genome shotgun (WGS) entry which is preliminary data.</text>
</comment>
<evidence type="ECO:0000313" key="2">
    <source>
        <dbReference type="Proteomes" id="UP001497623"/>
    </source>
</evidence>